<organism evidence="2 3">
    <name type="scientific">Galdieria yellowstonensis</name>
    <dbReference type="NCBI Taxonomy" id="3028027"/>
    <lineage>
        <taxon>Eukaryota</taxon>
        <taxon>Rhodophyta</taxon>
        <taxon>Bangiophyceae</taxon>
        <taxon>Galdieriales</taxon>
        <taxon>Galdieriaceae</taxon>
        <taxon>Galdieria</taxon>
    </lineage>
</organism>
<protein>
    <recommendedName>
        <fullName evidence="1">Glycosyl transferase family 28 C-terminal domain-containing protein</fullName>
    </recommendedName>
</protein>
<dbReference type="AlphaFoldDB" id="A0AAV9IAG5"/>
<dbReference type="Pfam" id="PF04101">
    <property type="entry name" value="Glyco_tran_28_C"/>
    <property type="match status" value="1"/>
</dbReference>
<dbReference type="Gene3D" id="3.40.50.2000">
    <property type="entry name" value="Glycogen Phosphorylase B"/>
    <property type="match status" value="1"/>
</dbReference>
<dbReference type="PANTHER" id="PTHR43025:SF3">
    <property type="entry name" value="MONOGALACTOSYLDIACYLGLYCEROL SYNTHASE 1, CHLOROPLASTIC"/>
    <property type="match status" value="1"/>
</dbReference>
<feature type="domain" description="Glycosyl transferase family 28 C-terminal" evidence="1">
    <location>
        <begin position="315"/>
        <end position="436"/>
    </location>
</feature>
<comment type="caution">
    <text evidence="2">The sequence shown here is derived from an EMBL/GenBank/DDBJ whole genome shotgun (WGS) entry which is preliminary data.</text>
</comment>
<dbReference type="PANTHER" id="PTHR43025">
    <property type="entry name" value="MONOGALACTOSYLDIACYLGLYCEROL SYNTHASE"/>
    <property type="match status" value="1"/>
</dbReference>
<dbReference type="InterPro" id="IPR007235">
    <property type="entry name" value="Glyco_trans_28_C"/>
</dbReference>
<sequence length="457" mass="51525">MSSDELSETAGILFMTTALRKHEISSERNTRRCSINLPDEVSESIRTSLEKRFSLSPFCVFLLYGSGGGGHKASVDAVSYLCKVKFPHWKVLSLNVSELAGCEFGDRVYNFILQQDLAGVVGVLYSVAQTFGPLLSDKFTSRLKREWKNYPKPDVIVSFVPFLNTSIIESAPYAKHITVMTDFTHTEAHPWLQDKRQTVFCGTSEAYEQARKMGFLKSKLKLLSGMVVHPRFYSEFIPNDQLSLLDYLSFFGFDMCFPTFLIIFGAFPPHDSTLRLISLLALRGTSEKNIQKKVASLDKTGMSQNFLETMLKTMERVNILCVCGKNKRLLNSIQKVFPKEEGFLVHAIGFTDQIPLFMRMSELVISKPGPGVVAEALVSKKPLLLVAEEKNLMEQERAVAAWVRRHGVGKVVNNLESAATISYEEILHLKENVERLPENRAIFEVVEELEKISRDAT</sequence>
<name>A0AAV9IAG5_9RHOD</name>
<dbReference type="GO" id="GO:0016758">
    <property type="term" value="F:hexosyltransferase activity"/>
    <property type="evidence" value="ECO:0007669"/>
    <property type="project" value="InterPro"/>
</dbReference>
<dbReference type="Proteomes" id="UP001300502">
    <property type="component" value="Unassembled WGS sequence"/>
</dbReference>
<keyword evidence="3" id="KW-1185">Reference proteome</keyword>
<evidence type="ECO:0000259" key="1">
    <source>
        <dbReference type="Pfam" id="PF04101"/>
    </source>
</evidence>
<reference evidence="2 3" key="1">
    <citation type="submission" date="2022-07" db="EMBL/GenBank/DDBJ databases">
        <title>Genome-wide signatures of adaptation to extreme environments.</title>
        <authorList>
            <person name="Cho C.H."/>
            <person name="Yoon H.S."/>
        </authorList>
    </citation>
    <scope>NUCLEOTIDE SEQUENCE [LARGE SCALE GENOMIC DNA]</scope>
    <source>
        <strain evidence="2 3">108.79 E11</strain>
    </source>
</reference>
<dbReference type="InterPro" id="IPR050519">
    <property type="entry name" value="Glycosyltransf_28_UgtP"/>
</dbReference>
<evidence type="ECO:0000313" key="2">
    <source>
        <dbReference type="EMBL" id="KAK4524231.1"/>
    </source>
</evidence>
<proteinExistence type="predicted"/>
<dbReference type="EMBL" id="JANCYU010000022">
    <property type="protein sequence ID" value="KAK4524231.1"/>
    <property type="molecule type" value="Genomic_DNA"/>
</dbReference>
<dbReference type="SUPFAM" id="SSF53756">
    <property type="entry name" value="UDP-Glycosyltransferase/glycogen phosphorylase"/>
    <property type="match status" value="1"/>
</dbReference>
<accession>A0AAV9IAG5</accession>
<gene>
    <name evidence="2" type="ORF">GAYE_SCF02G2130</name>
</gene>
<evidence type="ECO:0000313" key="3">
    <source>
        <dbReference type="Proteomes" id="UP001300502"/>
    </source>
</evidence>